<evidence type="ECO:0000259" key="11">
    <source>
        <dbReference type="PROSITE" id="PS50929"/>
    </source>
</evidence>
<evidence type="ECO:0000256" key="7">
    <source>
        <dbReference type="ARBA" id="ARBA00022989"/>
    </source>
</evidence>
<keyword evidence="4" id="KW-0378">Hydrolase</keyword>
<dbReference type="Proteomes" id="UP001589833">
    <property type="component" value="Unassembled WGS sequence"/>
</dbReference>
<keyword evidence="2 9" id="KW-0812">Transmembrane</keyword>
<feature type="transmembrane region" description="Helical" evidence="9">
    <location>
        <begin position="275"/>
        <end position="296"/>
    </location>
</feature>
<feature type="domain" description="ABC transporter" evidence="10">
    <location>
        <begin position="478"/>
        <end position="711"/>
    </location>
</feature>
<feature type="transmembrane region" description="Helical" evidence="9">
    <location>
        <begin position="202"/>
        <end position="222"/>
    </location>
</feature>
<evidence type="ECO:0000256" key="6">
    <source>
        <dbReference type="ARBA" id="ARBA00022840"/>
    </source>
</evidence>
<dbReference type="RefSeq" id="WP_273847931.1">
    <property type="nucleotide sequence ID" value="NZ_JAQQWT010000041.1"/>
</dbReference>
<dbReference type="PROSITE" id="PS50893">
    <property type="entry name" value="ABC_TRANSPORTER_2"/>
    <property type="match status" value="1"/>
</dbReference>
<dbReference type="InterPro" id="IPR036640">
    <property type="entry name" value="ABC1_TM_sf"/>
</dbReference>
<evidence type="ECO:0000256" key="9">
    <source>
        <dbReference type="SAM" id="Phobius"/>
    </source>
</evidence>
<dbReference type="InterPro" id="IPR033839">
    <property type="entry name" value="Lacticin_481_peptidase"/>
</dbReference>
<evidence type="ECO:0000259" key="12">
    <source>
        <dbReference type="PROSITE" id="PS50990"/>
    </source>
</evidence>
<accession>A0ABV6NJ81</accession>
<reference evidence="13 14" key="1">
    <citation type="submission" date="2024-09" db="EMBL/GenBank/DDBJ databases">
        <authorList>
            <person name="Sun Q."/>
            <person name="Mori K."/>
        </authorList>
    </citation>
    <scope>NUCLEOTIDE SEQUENCE [LARGE SCALE GENOMIC DNA]</scope>
    <source>
        <strain evidence="13 14">NCAIM B.02301</strain>
    </source>
</reference>
<dbReference type="PROSITE" id="PS50990">
    <property type="entry name" value="PEPTIDASE_C39"/>
    <property type="match status" value="1"/>
</dbReference>
<dbReference type="PANTHER" id="PTHR43394">
    <property type="entry name" value="ATP-DEPENDENT PERMEASE MDL1, MITOCHONDRIAL"/>
    <property type="match status" value="1"/>
</dbReference>
<comment type="caution">
    <text evidence="13">The sequence shown here is derived from an EMBL/GenBank/DDBJ whole genome shotgun (WGS) entry which is preliminary data.</text>
</comment>
<evidence type="ECO:0000256" key="3">
    <source>
        <dbReference type="ARBA" id="ARBA00022741"/>
    </source>
</evidence>
<dbReference type="InterPro" id="IPR003593">
    <property type="entry name" value="AAA+_ATPase"/>
</dbReference>
<dbReference type="InterPro" id="IPR027417">
    <property type="entry name" value="P-loop_NTPase"/>
</dbReference>
<sequence>MRKKIKRKRSVPFFRQMEEAECGITTLAMLLSYYGHEISLYELREKVSAGRSGISLLTLKKLAIEYHFDSQGKRVSTEALNTIELPVICYWKPNHYVILEKVSGERFHIVDPAIGKLQLTKDEFKQSYSGVVLCCTPTNQFKRKKKDKSELISFLRPIFQEKKLLSLMIVFSFMLQGAALGIPILTQYLIDDVAQGMNIQLIHLIGLSMIGIVLFQIGFRYLHGYMLVLLAKKVDTKLIQGFISHLFSLPLRFFQIRSNGDLVMRSSIIEGIRELIVTHLLSTVINVMVLVVLFSYMLSQSIALTIGLVGIGLFQVIFTLLTRNKLKSITTKEVVAKANLRSYLTESIHGISLIKNLGAEEYFLKDWSQRFTKQIGHTYHKGKVELSINSVLDTVHLLVPAIILWVGTYQLVQGNITIGTLVAFQALAVSFLMPITGIANSITSLTQMDSLLELIMDVKQTPQENKEGLHVKRLRGSIKLENVSFQFDAYSKPVLKQINLTIPSNQKVAIIGESGSGKSTLAALISGLYEPTDGAIYFDHYDAKTLDKHQLSKQLGIVTQDHFLFSRTIYDNITLGNEDITYEEVIEATRKAEIMDDIAVMPLQYETLLSEQATNLSGGQKQRLALARAIVHNPKILILDEATSALDTVTEKRVAANLSQLPCTQIIIAHRLSTMKEADLIVIMKNGEIVGTGTHESLQDNHEYMRFYKPQEKKEEVVG</sequence>
<dbReference type="Pfam" id="PF00664">
    <property type="entry name" value="ABC_membrane"/>
    <property type="match status" value="1"/>
</dbReference>
<dbReference type="EMBL" id="JBHLTR010000043">
    <property type="protein sequence ID" value="MFC0560807.1"/>
    <property type="molecule type" value="Genomic_DNA"/>
</dbReference>
<dbReference type="CDD" id="cd02425">
    <property type="entry name" value="Peptidase_C39F"/>
    <property type="match status" value="1"/>
</dbReference>
<keyword evidence="7 9" id="KW-1133">Transmembrane helix</keyword>
<organism evidence="13 14">
    <name type="scientific">Halalkalibacter alkalisediminis</name>
    <dbReference type="NCBI Taxonomy" id="935616"/>
    <lineage>
        <taxon>Bacteria</taxon>
        <taxon>Bacillati</taxon>
        <taxon>Bacillota</taxon>
        <taxon>Bacilli</taxon>
        <taxon>Bacillales</taxon>
        <taxon>Bacillaceae</taxon>
        <taxon>Halalkalibacter</taxon>
    </lineage>
</organism>
<proteinExistence type="predicted"/>
<evidence type="ECO:0000256" key="8">
    <source>
        <dbReference type="ARBA" id="ARBA00023136"/>
    </source>
</evidence>
<feature type="transmembrane region" description="Helical" evidence="9">
    <location>
        <begin position="418"/>
        <end position="439"/>
    </location>
</feature>
<dbReference type="InterPro" id="IPR017871">
    <property type="entry name" value="ABC_transporter-like_CS"/>
</dbReference>
<dbReference type="InterPro" id="IPR003439">
    <property type="entry name" value="ABC_transporter-like_ATP-bd"/>
</dbReference>
<dbReference type="CDD" id="cd18555">
    <property type="entry name" value="ABC_6TM_T1SS_like"/>
    <property type="match status" value="1"/>
</dbReference>
<evidence type="ECO:0000313" key="14">
    <source>
        <dbReference type="Proteomes" id="UP001589833"/>
    </source>
</evidence>
<feature type="transmembrane region" description="Helical" evidence="9">
    <location>
        <begin position="164"/>
        <end position="190"/>
    </location>
</feature>
<dbReference type="Pfam" id="PF00005">
    <property type="entry name" value="ABC_tran"/>
    <property type="match status" value="1"/>
</dbReference>
<dbReference type="InterPro" id="IPR005074">
    <property type="entry name" value="Peptidase_C39"/>
</dbReference>
<feature type="transmembrane region" description="Helical" evidence="9">
    <location>
        <begin position="302"/>
        <end position="322"/>
    </location>
</feature>
<dbReference type="InterPro" id="IPR011527">
    <property type="entry name" value="ABC1_TM_dom"/>
</dbReference>
<keyword evidence="5" id="KW-0788">Thiol protease</keyword>
<dbReference type="Gene3D" id="1.20.1560.10">
    <property type="entry name" value="ABC transporter type 1, transmembrane domain"/>
    <property type="match status" value="1"/>
</dbReference>
<dbReference type="PROSITE" id="PS50929">
    <property type="entry name" value="ABC_TM1F"/>
    <property type="match status" value="1"/>
</dbReference>
<dbReference type="PROSITE" id="PS00211">
    <property type="entry name" value="ABC_TRANSPORTER_1"/>
    <property type="match status" value="1"/>
</dbReference>
<dbReference type="PANTHER" id="PTHR43394:SF1">
    <property type="entry name" value="ATP-BINDING CASSETTE SUB-FAMILY B MEMBER 10, MITOCHONDRIAL"/>
    <property type="match status" value="1"/>
</dbReference>
<keyword evidence="8 9" id="KW-0472">Membrane</keyword>
<dbReference type="SUPFAM" id="SSF90123">
    <property type="entry name" value="ABC transporter transmembrane region"/>
    <property type="match status" value="1"/>
</dbReference>
<dbReference type="InterPro" id="IPR039421">
    <property type="entry name" value="Type_1_exporter"/>
</dbReference>
<dbReference type="Gene3D" id="3.90.70.10">
    <property type="entry name" value="Cysteine proteinases"/>
    <property type="match status" value="1"/>
</dbReference>
<evidence type="ECO:0000256" key="1">
    <source>
        <dbReference type="ARBA" id="ARBA00004651"/>
    </source>
</evidence>
<name>A0ABV6NJ81_9BACI</name>
<evidence type="ECO:0000256" key="4">
    <source>
        <dbReference type="ARBA" id="ARBA00022801"/>
    </source>
</evidence>
<keyword evidence="5" id="KW-0645">Protease</keyword>
<evidence type="ECO:0000256" key="2">
    <source>
        <dbReference type="ARBA" id="ARBA00022692"/>
    </source>
</evidence>
<keyword evidence="14" id="KW-1185">Reference proteome</keyword>
<comment type="subcellular location">
    <subcellularLocation>
        <location evidence="1">Cell membrane</location>
        <topology evidence="1">Multi-pass membrane protein</topology>
    </subcellularLocation>
</comment>
<evidence type="ECO:0000256" key="5">
    <source>
        <dbReference type="ARBA" id="ARBA00022807"/>
    </source>
</evidence>
<dbReference type="SUPFAM" id="SSF52540">
    <property type="entry name" value="P-loop containing nucleoside triphosphate hydrolases"/>
    <property type="match status" value="1"/>
</dbReference>
<feature type="domain" description="Peptidase C39" evidence="12">
    <location>
        <begin position="16"/>
        <end position="135"/>
    </location>
</feature>
<dbReference type="SMART" id="SM00382">
    <property type="entry name" value="AAA"/>
    <property type="match status" value="1"/>
</dbReference>
<dbReference type="Pfam" id="PF03412">
    <property type="entry name" value="Peptidase_C39"/>
    <property type="match status" value="1"/>
</dbReference>
<feature type="domain" description="ABC transmembrane type-1" evidence="11">
    <location>
        <begin position="167"/>
        <end position="447"/>
    </location>
</feature>
<gene>
    <name evidence="13" type="ORF">ACFFH4_17730</name>
</gene>
<protein>
    <submittedName>
        <fullName evidence="13">Peptidase domain-containing ABC transporter</fullName>
    </submittedName>
</protein>
<dbReference type="Gene3D" id="3.40.50.300">
    <property type="entry name" value="P-loop containing nucleotide triphosphate hydrolases"/>
    <property type="match status" value="1"/>
</dbReference>
<keyword evidence="3" id="KW-0547">Nucleotide-binding</keyword>
<keyword evidence="6" id="KW-0067">ATP-binding</keyword>
<evidence type="ECO:0000259" key="10">
    <source>
        <dbReference type="PROSITE" id="PS50893"/>
    </source>
</evidence>
<evidence type="ECO:0000313" key="13">
    <source>
        <dbReference type="EMBL" id="MFC0560807.1"/>
    </source>
</evidence>